<gene>
    <name evidence="1" type="ORF">APLA_LOCUS16125</name>
</gene>
<accession>A0A8S1BEE4</accession>
<reference evidence="1 2" key="1">
    <citation type="submission" date="2020-04" db="EMBL/GenBank/DDBJ databases">
        <authorList>
            <person name="Wallbank WR R."/>
            <person name="Pardo Diaz C."/>
            <person name="Kozak K."/>
            <person name="Martin S."/>
            <person name="Jiggins C."/>
            <person name="Moest M."/>
            <person name="Warren A I."/>
            <person name="Byers J.R.P. K."/>
            <person name="Montejo-Kovacevich G."/>
            <person name="Yen C E."/>
        </authorList>
    </citation>
    <scope>NUCLEOTIDE SEQUENCE [LARGE SCALE GENOMIC DNA]</scope>
</reference>
<dbReference type="EMBL" id="CADEBD010000620">
    <property type="protein sequence ID" value="CAB3258143.1"/>
    <property type="molecule type" value="Genomic_DNA"/>
</dbReference>
<comment type="caution">
    <text evidence="1">The sequence shown here is derived from an EMBL/GenBank/DDBJ whole genome shotgun (WGS) entry which is preliminary data.</text>
</comment>
<dbReference type="Proteomes" id="UP000494256">
    <property type="component" value="Unassembled WGS sequence"/>
</dbReference>
<protein>
    <submittedName>
        <fullName evidence="1">Uncharacterized protein</fullName>
    </submittedName>
</protein>
<sequence>MVLDILCKERHKSSQNHRKILENYPHVEEYKENLIRKITASTNYCTVCNVIVLSHFLQKHVLAEAHIKELNKALTRAESYKERISQSDEYPPLSNYKNKI</sequence>
<evidence type="ECO:0000313" key="1">
    <source>
        <dbReference type="EMBL" id="CAB3258143.1"/>
    </source>
</evidence>
<name>A0A8S1BEE4_ARCPL</name>
<dbReference type="AlphaFoldDB" id="A0A8S1BEE4"/>
<evidence type="ECO:0000313" key="2">
    <source>
        <dbReference type="Proteomes" id="UP000494256"/>
    </source>
</evidence>
<proteinExistence type="predicted"/>
<dbReference type="OrthoDB" id="6105729at2759"/>
<organism evidence="1 2">
    <name type="scientific">Arctia plantaginis</name>
    <name type="common">Wood tiger moth</name>
    <name type="synonym">Phalaena plantaginis</name>
    <dbReference type="NCBI Taxonomy" id="874455"/>
    <lineage>
        <taxon>Eukaryota</taxon>
        <taxon>Metazoa</taxon>
        <taxon>Ecdysozoa</taxon>
        <taxon>Arthropoda</taxon>
        <taxon>Hexapoda</taxon>
        <taxon>Insecta</taxon>
        <taxon>Pterygota</taxon>
        <taxon>Neoptera</taxon>
        <taxon>Endopterygota</taxon>
        <taxon>Lepidoptera</taxon>
        <taxon>Glossata</taxon>
        <taxon>Ditrysia</taxon>
        <taxon>Noctuoidea</taxon>
        <taxon>Erebidae</taxon>
        <taxon>Arctiinae</taxon>
        <taxon>Arctia</taxon>
    </lineage>
</organism>